<evidence type="ECO:0000313" key="2">
    <source>
        <dbReference type="Proteomes" id="UP000324800"/>
    </source>
</evidence>
<reference evidence="1 2" key="1">
    <citation type="submission" date="2019-03" db="EMBL/GenBank/DDBJ databases">
        <title>Single cell metagenomics reveals metabolic interactions within the superorganism composed of flagellate Streblomastix strix and complex community of Bacteroidetes bacteria on its surface.</title>
        <authorList>
            <person name="Treitli S.C."/>
            <person name="Kolisko M."/>
            <person name="Husnik F."/>
            <person name="Keeling P."/>
            <person name="Hampl V."/>
        </authorList>
    </citation>
    <scope>NUCLEOTIDE SEQUENCE [LARGE SCALE GENOMIC DNA]</scope>
    <source>
        <strain evidence="1">ST1C</strain>
    </source>
</reference>
<dbReference type="AlphaFoldDB" id="A0A5J4UDQ1"/>
<dbReference type="Proteomes" id="UP000324800">
    <property type="component" value="Unassembled WGS sequence"/>
</dbReference>
<accession>A0A5J4UDQ1</accession>
<protein>
    <submittedName>
        <fullName evidence="1">Uncharacterized protein</fullName>
    </submittedName>
</protein>
<sequence length="43" mass="5001">MTERRAPILIPHPADLDEFNKVLNDAKSNYHDQNNVERNPITI</sequence>
<organism evidence="1 2">
    <name type="scientific">Streblomastix strix</name>
    <dbReference type="NCBI Taxonomy" id="222440"/>
    <lineage>
        <taxon>Eukaryota</taxon>
        <taxon>Metamonada</taxon>
        <taxon>Preaxostyla</taxon>
        <taxon>Oxymonadida</taxon>
        <taxon>Streblomastigidae</taxon>
        <taxon>Streblomastix</taxon>
    </lineage>
</organism>
<feature type="non-terminal residue" evidence="1">
    <location>
        <position position="43"/>
    </location>
</feature>
<name>A0A5J4UDQ1_9EUKA</name>
<dbReference type="EMBL" id="SNRW01017751">
    <property type="protein sequence ID" value="KAA6368012.1"/>
    <property type="molecule type" value="Genomic_DNA"/>
</dbReference>
<comment type="caution">
    <text evidence="1">The sequence shown here is derived from an EMBL/GenBank/DDBJ whole genome shotgun (WGS) entry which is preliminary data.</text>
</comment>
<gene>
    <name evidence="1" type="ORF">EZS28_036461</name>
</gene>
<evidence type="ECO:0000313" key="1">
    <source>
        <dbReference type="EMBL" id="KAA6368012.1"/>
    </source>
</evidence>
<proteinExistence type="predicted"/>